<dbReference type="SUPFAM" id="SSF48452">
    <property type="entry name" value="TPR-like"/>
    <property type="match status" value="2"/>
</dbReference>
<proteinExistence type="predicted"/>
<dbReference type="RefSeq" id="WP_068593201.1">
    <property type="nucleotide sequence ID" value="NZ_LRXL01000049.1"/>
</dbReference>
<dbReference type="SMART" id="SM00028">
    <property type="entry name" value="TPR"/>
    <property type="match status" value="4"/>
</dbReference>
<sequence>MIKVFQYKKIPVLLIFLAVLSSVSHLSAQTRTQLESLLKEANVSTYNDPKNAIAKGHELYKLAEHNSDFQVGALLTIANAYAVLKDHEKVFHYALKADSIAEQHKNYTDQIKVLGFIGGQYQRLKLGSRALNYLDRAYELSVAHPLPDSIQYLKGNIAFVKGLIQRDNLGCGYALPNFEEAVEVFKKSLEKPSLNASVAIALNRVGDCNFELKNFKAAQTSYSDAITYASRINSKLTIAYSKLGLAKLHFENKEHTEAIGILKEAVEIVSEMNDVGINSQLYEAIAKNYFELNDIENYNTYNALYFSEEEKLVSEEKKSLNIVAKEMASESRKKREEKRNTYTYLFLCLGIFSVLIILFIALKLIRKRRKLNEKKRNAEKASKLK</sequence>
<comment type="caution">
    <text evidence="3">The sequence shown here is derived from an EMBL/GenBank/DDBJ whole genome shotgun (WGS) entry which is preliminary data.</text>
</comment>
<evidence type="ECO:0000256" key="1">
    <source>
        <dbReference type="SAM" id="Phobius"/>
    </source>
</evidence>
<feature type="transmembrane region" description="Helical" evidence="1">
    <location>
        <begin position="342"/>
        <end position="365"/>
    </location>
</feature>
<name>A0A167GAC6_9FLAO</name>
<feature type="chain" id="PRO_5007886787" description="MalT-like TPR region domain-containing protein" evidence="2">
    <location>
        <begin position="29"/>
        <end position="385"/>
    </location>
</feature>
<keyword evidence="4" id="KW-1185">Reference proteome</keyword>
<evidence type="ECO:0008006" key="5">
    <source>
        <dbReference type="Google" id="ProtNLM"/>
    </source>
</evidence>
<keyword evidence="1" id="KW-0812">Transmembrane</keyword>
<evidence type="ECO:0000256" key="2">
    <source>
        <dbReference type="SAM" id="SignalP"/>
    </source>
</evidence>
<evidence type="ECO:0000313" key="3">
    <source>
        <dbReference type="EMBL" id="OAB77381.1"/>
    </source>
</evidence>
<organism evidence="3 4">
    <name type="scientific">Cochleicola gelatinilyticus</name>
    <dbReference type="NCBI Taxonomy" id="1763537"/>
    <lineage>
        <taxon>Bacteria</taxon>
        <taxon>Pseudomonadati</taxon>
        <taxon>Bacteroidota</taxon>
        <taxon>Flavobacteriia</taxon>
        <taxon>Flavobacteriales</taxon>
        <taxon>Flavobacteriaceae</taxon>
        <taxon>Cochleicola</taxon>
    </lineage>
</organism>
<accession>A0A167GAC6</accession>
<reference evidence="3 4" key="1">
    <citation type="submission" date="2016-02" db="EMBL/GenBank/DDBJ databases">
        <title>Ulvibacter sp. LPB0005, isolated from Thais luteostoma.</title>
        <authorList>
            <person name="Shin S.-K."/>
            <person name="Yi H."/>
        </authorList>
    </citation>
    <scope>NUCLEOTIDE SEQUENCE [LARGE SCALE GENOMIC DNA]</scope>
    <source>
        <strain evidence="3 4">LPB0005</strain>
    </source>
</reference>
<dbReference type="AlphaFoldDB" id="A0A167GAC6"/>
<feature type="signal peptide" evidence="2">
    <location>
        <begin position="1"/>
        <end position="28"/>
    </location>
</feature>
<dbReference type="InterPro" id="IPR019734">
    <property type="entry name" value="TPR_rpt"/>
</dbReference>
<dbReference type="STRING" id="1763537.ULVI_12845"/>
<dbReference type="OrthoDB" id="1235397at2"/>
<keyword evidence="1" id="KW-0472">Membrane</keyword>
<dbReference type="EMBL" id="LRXL01000049">
    <property type="protein sequence ID" value="OAB77381.1"/>
    <property type="molecule type" value="Genomic_DNA"/>
</dbReference>
<dbReference type="InterPro" id="IPR011990">
    <property type="entry name" value="TPR-like_helical_dom_sf"/>
</dbReference>
<evidence type="ECO:0000313" key="4">
    <source>
        <dbReference type="Proteomes" id="UP000077013"/>
    </source>
</evidence>
<keyword evidence="2" id="KW-0732">Signal</keyword>
<keyword evidence="1" id="KW-1133">Transmembrane helix</keyword>
<gene>
    <name evidence="3" type="ORF">ULVI_12845</name>
</gene>
<dbReference type="Proteomes" id="UP000077013">
    <property type="component" value="Unassembled WGS sequence"/>
</dbReference>
<protein>
    <recommendedName>
        <fullName evidence="5">MalT-like TPR region domain-containing protein</fullName>
    </recommendedName>
</protein>
<dbReference type="Gene3D" id="1.25.40.10">
    <property type="entry name" value="Tetratricopeptide repeat domain"/>
    <property type="match status" value="2"/>
</dbReference>